<evidence type="ECO:0000256" key="2">
    <source>
        <dbReference type="ARBA" id="ARBA00023235"/>
    </source>
</evidence>
<gene>
    <name evidence="6" type="ORF">DKG77_03875</name>
</gene>
<evidence type="ECO:0000256" key="4">
    <source>
        <dbReference type="RuleBase" id="RU362032"/>
    </source>
</evidence>
<dbReference type="InterPro" id="IPR004370">
    <property type="entry name" value="4-OT-like_dom"/>
</dbReference>
<dbReference type="Pfam" id="PF01361">
    <property type="entry name" value="Tautomerase"/>
    <property type="match status" value="1"/>
</dbReference>
<dbReference type="Gene3D" id="3.30.429.10">
    <property type="entry name" value="Macrophage Migration Inhibitory Factor"/>
    <property type="match status" value="1"/>
</dbReference>
<dbReference type="InterPro" id="IPR018191">
    <property type="entry name" value="4-OT"/>
</dbReference>
<dbReference type="PANTHER" id="PTHR35530">
    <property type="entry name" value="TAUTOMERASE-RELATED"/>
    <property type="match status" value="1"/>
</dbReference>
<dbReference type="EC" id="5.3.2.-" evidence="4"/>
<reference evidence="6 7" key="1">
    <citation type="submission" date="2018-05" db="EMBL/GenBank/DDBJ databases">
        <title>Complete genome sequence of Flagellimonas aquimarina ECD12 isolated from seaweed Ecklonia cava.</title>
        <authorList>
            <person name="Choi S."/>
            <person name="Seong C."/>
        </authorList>
    </citation>
    <scope>NUCLEOTIDE SEQUENCE [LARGE SCALE GENOMIC DNA]</scope>
    <source>
        <strain evidence="6 7">ECD12</strain>
    </source>
</reference>
<sequence length="68" mass="7789">MPYINIKVTDEGVTKAQKKDLILGATDLLVKILNKDPKTTHVVIEEIPIDNWGVEGKQYEIEKNKKKR</sequence>
<dbReference type="Proteomes" id="UP000245762">
    <property type="component" value="Unassembled WGS sequence"/>
</dbReference>
<keyword evidence="2 4" id="KW-0413">Isomerase</keyword>
<dbReference type="GO" id="GO:0016853">
    <property type="term" value="F:isomerase activity"/>
    <property type="evidence" value="ECO:0007669"/>
    <property type="project" value="UniProtKB-UniRule"/>
</dbReference>
<comment type="caution">
    <text evidence="6">The sequence shown here is derived from an EMBL/GenBank/DDBJ whole genome shotgun (WGS) entry which is preliminary data.</text>
</comment>
<dbReference type="PANTHER" id="PTHR35530:SF1">
    <property type="entry name" value="2-HYDROXYMUCONATE TAUTOMERASE"/>
    <property type="match status" value="1"/>
</dbReference>
<dbReference type="RefSeq" id="WP_109660366.1">
    <property type="nucleotide sequence ID" value="NZ_QGEG01000001.1"/>
</dbReference>
<accession>A0A316L2B6</accession>
<organism evidence="6 7">
    <name type="scientific">Flagellimonas aquimarina</name>
    <dbReference type="NCBI Taxonomy" id="2201895"/>
    <lineage>
        <taxon>Bacteria</taxon>
        <taxon>Pseudomonadati</taxon>
        <taxon>Bacteroidota</taxon>
        <taxon>Flavobacteriia</taxon>
        <taxon>Flavobacteriales</taxon>
        <taxon>Flavobacteriaceae</taxon>
        <taxon>Flagellimonas</taxon>
    </lineage>
</organism>
<dbReference type="InterPro" id="IPR014347">
    <property type="entry name" value="Tautomerase/MIF_sf"/>
</dbReference>
<evidence type="ECO:0000256" key="3">
    <source>
        <dbReference type="PIRSR" id="PIRSR618191-1"/>
    </source>
</evidence>
<protein>
    <recommendedName>
        <fullName evidence="4">Tautomerase</fullName>
        <ecNumber evidence="4">5.3.2.-</ecNumber>
    </recommendedName>
</protein>
<evidence type="ECO:0000256" key="1">
    <source>
        <dbReference type="ARBA" id="ARBA00006723"/>
    </source>
</evidence>
<feature type="active site" description="Proton acceptor; via imino nitrogen" evidence="3">
    <location>
        <position position="2"/>
    </location>
</feature>
<evidence type="ECO:0000313" key="7">
    <source>
        <dbReference type="Proteomes" id="UP000245762"/>
    </source>
</evidence>
<dbReference type="EMBL" id="QGEG01000001">
    <property type="protein sequence ID" value="PWL39976.1"/>
    <property type="molecule type" value="Genomic_DNA"/>
</dbReference>
<dbReference type="NCBIfam" id="TIGR00013">
    <property type="entry name" value="taut"/>
    <property type="match status" value="1"/>
</dbReference>
<dbReference type="OrthoDB" id="9799841at2"/>
<name>A0A316L2B6_9FLAO</name>
<keyword evidence="7" id="KW-1185">Reference proteome</keyword>
<evidence type="ECO:0000259" key="5">
    <source>
        <dbReference type="Pfam" id="PF01361"/>
    </source>
</evidence>
<comment type="similarity">
    <text evidence="1 4">Belongs to the 4-oxalocrotonate tautomerase family.</text>
</comment>
<evidence type="ECO:0000313" key="6">
    <source>
        <dbReference type="EMBL" id="PWL39976.1"/>
    </source>
</evidence>
<dbReference type="AlphaFoldDB" id="A0A316L2B6"/>
<proteinExistence type="inferred from homology"/>
<dbReference type="SUPFAM" id="SSF55331">
    <property type="entry name" value="Tautomerase/MIF"/>
    <property type="match status" value="1"/>
</dbReference>
<feature type="domain" description="4-oxalocrotonate tautomerase-like" evidence="5">
    <location>
        <begin position="2"/>
        <end position="57"/>
    </location>
</feature>